<sequence>MKNKLIDLNNHLFFQMERLMDEELNDEGLIREINRSKSVSNMAAQIINNANLALKASVAINDGLLKEPPKMLGLNGYKDED</sequence>
<name>A0A0F9T3E7_9ZZZZ</name>
<reference evidence="1" key="1">
    <citation type="journal article" date="2015" name="Nature">
        <title>Complex archaea that bridge the gap between prokaryotes and eukaryotes.</title>
        <authorList>
            <person name="Spang A."/>
            <person name="Saw J.H."/>
            <person name="Jorgensen S.L."/>
            <person name="Zaremba-Niedzwiedzka K."/>
            <person name="Martijn J."/>
            <person name="Lind A.E."/>
            <person name="van Eijk R."/>
            <person name="Schleper C."/>
            <person name="Guy L."/>
            <person name="Ettema T.J."/>
        </authorList>
    </citation>
    <scope>NUCLEOTIDE SEQUENCE</scope>
</reference>
<organism evidence="1">
    <name type="scientific">marine sediment metagenome</name>
    <dbReference type="NCBI Taxonomy" id="412755"/>
    <lineage>
        <taxon>unclassified sequences</taxon>
        <taxon>metagenomes</taxon>
        <taxon>ecological metagenomes</taxon>
    </lineage>
</organism>
<evidence type="ECO:0008006" key="2">
    <source>
        <dbReference type="Google" id="ProtNLM"/>
    </source>
</evidence>
<comment type="caution">
    <text evidence="1">The sequence shown here is derived from an EMBL/GenBank/DDBJ whole genome shotgun (WGS) entry which is preliminary data.</text>
</comment>
<gene>
    <name evidence="1" type="ORF">LCGC14_0777900</name>
</gene>
<proteinExistence type="predicted"/>
<evidence type="ECO:0000313" key="1">
    <source>
        <dbReference type="EMBL" id="KKN36013.1"/>
    </source>
</evidence>
<dbReference type="AlphaFoldDB" id="A0A0F9T3E7"/>
<protein>
    <recommendedName>
        <fullName evidence="2">Phage protein</fullName>
    </recommendedName>
</protein>
<accession>A0A0F9T3E7</accession>
<dbReference type="EMBL" id="LAZR01001994">
    <property type="protein sequence ID" value="KKN36013.1"/>
    <property type="molecule type" value="Genomic_DNA"/>
</dbReference>